<evidence type="ECO:0000259" key="2">
    <source>
        <dbReference type="Pfam" id="PF09832"/>
    </source>
</evidence>
<protein>
    <recommendedName>
        <fullName evidence="2">DUF2059 domain-containing protein</fullName>
    </recommendedName>
</protein>
<feature type="chain" id="PRO_5014430851" description="DUF2059 domain-containing protein" evidence="1">
    <location>
        <begin position="28"/>
        <end position="185"/>
    </location>
</feature>
<proteinExistence type="predicted"/>
<feature type="domain" description="DUF2059" evidence="2">
    <location>
        <begin position="110"/>
        <end position="168"/>
    </location>
</feature>
<evidence type="ECO:0000256" key="1">
    <source>
        <dbReference type="SAM" id="SignalP"/>
    </source>
</evidence>
<reference evidence="3 4" key="1">
    <citation type="submission" date="2017-10" db="EMBL/GenBank/DDBJ databases">
        <title>Genome announcement of Methylocella silvestris TVC from permafrost.</title>
        <authorList>
            <person name="Wang J."/>
            <person name="Geng K."/>
            <person name="Ul-Haque F."/>
            <person name="Crombie A.T."/>
            <person name="Street L.E."/>
            <person name="Wookey P.A."/>
            <person name="Murrell J.C."/>
            <person name="Pratscher J."/>
        </authorList>
    </citation>
    <scope>NUCLEOTIDE SEQUENCE [LARGE SCALE GENOMIC DNA]</scope>
    <source>
        <strain evidence="3 4">TVC</strain>
    </source>
</reference>
<accession>A0A2J7TKP4</accession>
<evidence type="ECO:0000313" key="3">
    <source>
        <dbReference type="EMBL" id="PNG27297.1"/>
    </source>
</evidence>
<dbReference type="OrthoDB" id="5327699at2"/>
<dbReference type="InterPro" id="IPR018637">
    <property type="entry name" value="DUF2059"/>
</dbReference>
<dbReference type="EMBL" id="PDZR01000002">
    <property type="protein sequence ID" value="PNG27297.1"/>
    <property type="molecule type" value="Genomic_DNA"/>
</dbReference>
<dbReference type="Pfam" id="PF09832">
    <property type="entry name" value="DUF2059"/>
    <property type="match status" value="1"/>
</dbReference>
<keyword evidence="1" id="KW-0732">Signal</keyword>
<dbReference type="AlphaFoldDB" id="A0A2J7TKP4"/>
<sequence>MQSVFRSIRLTTACAIFIAAFAGLATAQKSAPQAAAPGAAPAPAGVIKPSHLAAARALVLSSGMARSFTVIIPQFVDQIGASLSQTRPELSQDLKEVLTNLQPEFDRLPDQMTGFAAQIFAQHLSEPDINAAVAFFSSAAGKNYVASQPAVLSDIVTAMQGWQGKISTDMMTRVREEMKKKGHDI</sequence>
<comment type="caution">
    <text evidence="3">The sequence shown here is derived from an EMBL/GenBank/DDBJ whole genome shotgun (WGS) entry which is preliminary data.</text>
</comment>
<gene>
    <name evidence="3" type="ORF">CR492_04270</name>
</gene>
<evidence type="ECO:0000313" key="4">
    <source>
        <dbReference type="Proteomes" id="UP000236286"/>
    </source>
</evidence>
<feature type="signal peptide" evidence="1">
    <location>
        <begin position="1"/>
        <end position="27"/>
    </location>
</feature>
<dbReference type="Proteomes" id="UP000236286">
    <property type="component" value="Unassembled WGS sequence"/>
</dbReference>
<name>A0A2J7TKP4_METSI</name>
<dbReference type="RefSeq" id="WP_102842494.1">
    <property type="nucleotide sequence ID" value="NZ_PDZR01000002.1"/>
</dbReference>
<organism evidence="3 4">
    <name type="scientific">Methylocella silvestris</name>
    <dbReference type="NCBI Taxonomy" id="199596"/>
    <lineage>
        <taxon>Bacteria</taxon>
        <taxon>Pseudomonadati</taxon>
        <taxon>Pseudomonadota</taxon>
        <taxon>Alphaproteobacteria</taxon>
        <taxon>Hyphomicrobiales</taxon>
        <taxon>Beijerinckiaceae</taxon>
        <taxon>Methylocella</taxon>
    </lineage>
</organism>